<sequence>MFVDNMNLPWRTSSFCTNAACVEVAITAESVFVADSKESRRRILAHTRSEWRDFITGVKSGAFSH</sequence>
<reference evidence="2 3" key="1">
    <citation type="submission" date="2014-10" db="EMBL/GenBank/DDBJ databases">
        <title>Draft genome sequence of Actinoplanes utahensis NRRL 12052.</title>
        <authorList>
            <person name="Velasco-Bucheli B."/>
            <person name="del Cerro C."/>
            <person name="Hormigo D."/>
            <person name="Garcia J.L."/>
            <person name="Acebal C."/>
            <person name="Arroyo M."/>
            <person name="de la Mata I."/>
        </authorList>
    </citation>
    <scope>NUCLEOTIDE SEQUENCE [LARGE SCALE GENOMIC DNA]</scope>
    <source>
        <strain evidence="2 3">NRRL 12052</strain>
    </source>
</reference>
<dbReference type="Proteomes" id="UP000054537">
    <property type="component" value="Unassembled WGS sequence"/>
</dbReference>
<evidence type="ECO:0000259" key="1">
    <source>
        <dbReference type="Pfam" id="PF04149"/>
    </source>
</evidence>
<protein>
    <recommendedName>
        <fullName evidence="1">DUF397 domain-containing protein</fullName>
    </recommendedName>
</protein>
<name>A0A0A6WYI5_ACTUT</name>
<dbReference type="OrthoDB" id="3298665at2"/>
<dbReference type="AlphaFoldDB" id="A0A0A6WYI5"/>
<evidence type="ECO:0000313" key="3">
    <source>
        <dbReference type="Proteomes" id="UP000054537"/>
    </source>
</evidence>
<comment type="caution">
    <text evidence="2">The sequence shown here is derived from an EMBL/GenBank/DDBJ whole genome shotgun (WGS) entry which is preliminary data.</text>
</comment>
<accession>A0A0A6WYI5</accession>
<dbReference type="STRING" id="1869.MB27_39380"/>
<keyword evidence="3" id="KW-1185">Reference proteome</keyword>
<gene>
    <name evidence="2" type="ORF">MB27_39380</name>
</gene>
<dbReference type="Pfam" id="PF04149">
    <property type="entry name" value="DUF397"/>
    <property type="match status" value="1"/>
</dbReference>
<dbReference type="RefSeq" id="WP_043533556.1">
    <property type="nucleotide sequence ID" value="NZ_BAABKU010000003.1"/>
</dbReference>
<evidence type="ECO:0000313" key="2">
    <source>
        <dbReference type="EMBL" id="KHD72817.1"/>
    </source>
</evidence>
<proteinExistence type="predicted"/>
<dbReference type="InterPro" id="IPR007278">
    <property type="entry name" value="DUF397"/>
</dbReference>
<organism evidence="2 3">
    <name type="scientific">Actinoplanes utahensis</name>
    <dbReference type="NCBI Taxonomy" id="1869"/>
    <lineage>
        <taxon>Bacteria</taxon>
        <taxon>Bacillati</taxon>
        <taxon>Actinomycetota</taxon>
        <taxon>Actinomycetes</taxon>
        <taxon>Micromonosporales</taxon>
        <taxon>Micromonosporaceae</taxon>
        <taxon>Actinoplanes</taxon>
    </lineage>
</organism>
<dbReference type="EMBL" id="JRTT01000137">
    <property type="protein sequence ID" value="KHD72817.1"/>
    <property type="molecule type" value="Genomic_DNA"/>
</dbReference>
<feature type="domain" description="DUF397" evidence="1">
    <location>
        <begin position="9"/>
        <end position="59"/>
    </location>
</feature>